<dbReference type="Gene3D" id="3.40.930.10">
    <property type="entry name" value="Mannitol-specific EII, Chain A"/>
    <property type="match status" value="1"/>
</dbReference>
<dbReference type="PANTHER" id="PTHR47738:SF3">
    <property type="entry name" value="PHOSPHOTRANSFERASE SYSTEM MANNITOL_FRUCTOSE-SPECIFIC IIA DOMAIN CONTAINING PROTEIN"/>
    <property type="match status" value="1"/>
</dbReference>
<protein>
    <submittedName>
        <fullName evidence="2">PTS system IIA component, Gat family</fullName>
    </submittedName>
</protein>
<reference evidence="2 3" key="1">
    <citation type="submission" date="2017-06" db="EMBL/GenBank/DDBJ databases">
        <authorList>
            <person name="Kim H.J."/>
            <person name="Triplett B.A."/>
        </authorList>
    </citation>
    <scope>NUCLEOTIDE SEQUENCE [LARGE SCALE GENOMIC DNA]</scope>
    <source>
        <strain evidence="2 3">SCA</strain>
    </source>
</reference>
<proteinExistence type="predicted"/>
<dbReference type="OrthoDB" id="370976at2"/>
<dbReference type="InterPro" id="IPR016152">
    <property type="entry name" value="PTrfase/Anion_transptr"/>
</dbReference>
<dbReference type="EMBL" id="FZOJ01000006">
    <property type="protein sequence ID" value="SNS25635.1"/>
    <property type="molecule type" value="Genomic_DNA"/>
</dbReference>
<evidence type="ECO:0000259" key="1">
    <source>
        <dbReference type="PROSITE" id="PS51094"/>
    </source>
</evidence>
<dbReference type="PROSITE" id="PS51094">
    <property type="entry name" value="PTS_EIIA_TYPE_2"/>
    <property type="match status" value="1"/>
</dbReference>
<dbReference type="RefSeq" id="WP_089282482.1">
    <property type="nucleotide sequence ID" value="NZ_FZOJ01000006.1"/>
</dbReference>
<dbReference type="Proteomes" id="UP000198304">
    <property type="component" value="Unassembled WGS sequence"/>
</dbReference>
<name>A0A239CZI6_9FIRM</name>
<sequence length="155" mass="17628">MNGMKEKVYHDVLILNDLTTKEEVIEKMSDYLLDKGYINEKYCKATLERENIFPTGLSTKPVGTAIPHSDAENVVKPAVLLAILNNTVEFSDMGNKENKISVGIVFLMALKGENNQINYLRNIVEFCKHEENIMGIYGIKDTEKIMEIFLQKILV</sequence>
<organism evidence="2 3">
    <name type="scientific">Anaerovirgula multivorans</name>
    <dbReference type="NCBI Taxonomy" id="312168"/>
    <lineage>
        <taxon>Bacteria</taxon>
        <taxon>Bacillati</taxon>
        <taxon>Bacillota</taxon>
        <taxon>Clostridia</taxon>
        <taxon>Peptostreptococcales</taxon>
        <taxon>Natronincolaceae</taxon>
        <taxon>Anaerovirgula</taxon>
    </lineage>
</organism>
<gene>
    <name evidence="2" type="ORF">SAMN05446037_1006252</name>
</gene>
<dbReference type="AlphaFoldDB" id="A0A239CZI6"/>
<dbReference type="CDD" id="cd00211">
    <property type="entry name" value="PTS_IIA_fru"/>
    <property type="match status" value="1"/>
</dbReference>
<dbReference type="SUPFAM" id="SSF55804">
    <property type="entry name" value="Phoshotransferase/anion transport protein"/>
    <property type="match status" value="1"/>
</dbReference>
<dbReference type="PANTHER" id="PTHR47738">
    <property type="entry name" value="PTS SYSTEM FRUCTOSE-LIKE EIIA COMPONENT-RELATED"/>
    <property type="match status" value="1"/>
</dbReference>
<keyword evidence="3" id="KW-1185">Reference proteome</keyword>
<dbReference type="InterPro" id="IPR002178">
    <property type="entry name" value="PTS_EIIA_type-2_dom"/>
</dbReference>
<evidence type="ECO:0000313" key="3">
    <source>
        <dbReference type="Proteomes" id="UP000198304"/>
    </source>
</evidence>
<evidence type="ECO:0000313" key="2">
    <source>
        <dbReference type="EMBL" id="SNS25635.1"/>
    </source>
</evidence>
<accession>A0A239CZI6</accession>
<dbReference type="InterPro" id="IPR051541">
    <property type="entry name" value="PTS_SugarTrans_NitroReg"/>
</dbReference>
<dbReference type="Pfam" id="PF00359">
    <property type="entry name" value="PTS_EIIA_2"/>
    <property type="match status" value="1"/>
</dbReference>
<feature type="domain" description="PTS EIIA type-2" evidence="1">
    <location>
        <begin position="5"/>
        <end position="152"/>
    </location>
</feature>